<dbReference type="SUPFAM" id="SSF102114">
    <property type="entry name" value="Radical SAM enzymes"/>
    <property type="match status" value="1"/>
</dbReference>
<reference evidence="9" key="2">
    <citation type="submission" date="2020-09" db="EMBL/GenBank/DDBJ databases">
        <authorList>
            <person name="Sun Q."/>
            <person name="Zhou Y."/>
        </authorList>
    </citation>
    <scope>NUCLEOTIDE SEQUENCE</scope>
    <source>
        <strain evidence="9">CGMCC 1.15447</strain>
    </source>
</reference>
<dbReference type="Pfam" id="PF19288">
    <property type="entry name" value="CofH_C"/>
    <property type="match status" value="1"/>
</dbReference>
<dbReference type="PIRSF" id="PIRSF004762">
    <property type="entry name" value="CHP00423"/>
    <property type="match status" value="1"/>
</dbReference>
<dbReference type="EMBL" id="BMJB01000001">
    <property type="protein sequence ID" value="GGA54088.1"/>
    <property type="molecule type" value="Genomic_DNA"/>
</dbReference>
<evidence type="ECO:0000256" key="5">
    <source>
        <dbReference type="ARBA" id="ARBA00023004"/>
    </source>
</evidence>
<evidence type="ECO:0000313" key="10">
    <source>
        <dbReference type="Proteomes" id="UP000648801"/>
    </source>
</evidence>
<evidence type="ECO:0000313" key="9">
    <source>
        <dbReference type="EMBL" id="GGA54088.1"/>
    </source>
</evidence>
<evidence type="ECO:0000256" key="4">
    <source>
        <dbReference type="ARBA" id="ARBA00022723"/>
    </source>
</evidence>
<evidence type="ECO:0000256" key="1">
    <source>
        <dbReference type="ARBA" id="ARBA00001966"/>
    </source>
</evidence>
<dbReference type="GO" id="GO:0051539">
    <property type="term" value="F:4 iron, 4 sulfur cluster binding"/>
    <property type="evidence" value="ECO:0007669"/>
    <property type="project" value="UniProtKB-KW"/>
</dbReference>
<dbReference type="InterPro" id="IPR007197">
    <property type="entry name" value="rSAM"/>
</dbReference>
<dbReference type="PANTHER" id="PTHR43076:SF1">
    <property type="entry name" value="LIPOYL SYNTHASE 2"/>
    <property type="match status" value="1"/>
</dbReference>
<evidence type="ECO:0000259" key="7">
    <source>
        <dbReference type="Pfam" id="PF04055"/>
    </source>
</evidence>
<feature type="domain" description="CofH/MqnC-like C-terminal" evidence="8">
    <location>
        <begin position="220"/>
        <end position="302"/>
    </location>
</feature>
<dbReference type="InterPro" id="IPR045567">
    <property type="entry name" value="CofH/MnqC-like_C"/>
</dbReference>
<name>A0A916RF22_9BACT</name>
<evidence type="ECO:0000256" key="3">
    <source>
        <dbReference type="ARBA" id="ARBA00022691"/>
    </source>
</evidence>
<proteinExistence type="predicted"/>
<keyword evidence="2" id="KW-0004">4Fe-4S</keyword>
<keyword evidence="4" id="KW-0479">Metal-binding</keyword>
<dbReference type="InterPro" id="IPR058240">
    <property type="entry name" value="rSAM_sf"/>
</dbReference>
<reference evidence="9" key="1">
    <citation type="journal article" date="2014" name="Int. J. Syst. Evol. Microbiol.">
        <title>Complete genome sequence of Corynebacterium casei LMG S-19264T (=DSM 44701T), isolated from a smear-ripened cheese.</title>
        <authorList>
            <consortium name="US DOE Joint Genome Institute (JGI-PGF)"/>
            <person name="Walter F."/>
            <person name="Albersmeier A."/>
            <person name="Kalinowski J."/>
            <person name="Ruckert C."/>
        </authorList>
    </citation>
    <scope>NUCLEOTIDE SEQUENCE</scope>
    <source>
        <strain evidence="9">CGMCC 1.15447</strain>
    </source>
</reference>
<dbReference type="InterPro" id="IPR013785">
    <property type="entry name" value="Aldolase_TIM"/>
</dbReference>
<keyword evidence="5" id="KW-0408">Iron</keyword>
<feature type="domain" description="Radical SAM core" evidence="7">
    <location>
        <begin position="53"/>
        <end position="190"/>
    </location>
</feature>
<dbReference type="GO" id="GO:0044689">
    <property type="term" value="F:7,8-didemethyl-8-hydroxy-5-deazariboflavin synthase activity"/>
    <property type="evidence" value="ECO:0007669"/>
    <property type="project" value="TreeGrafter"/>
</dbReference>
<keyword evidence="6" id="KW-0411">Iron-sulfur</keyword>
<dbReference type="RefSeq" id="WP_188757480.1">
    <property type="nucleotide sequence ID" value="NZ_BMJB01000001.1"/>
</dbReference>
<dbReference type="AlphaFoldDB" id="A0A916RF22"/>
<keyword evidence="3" id="KW-0949">S-adenosyl-L-methionine</keyword>
<evidence type="ECO:0000256" key="6">
    <source>
        <dbReference type="ARBA" id="ARBA00023014"/>
    </source>
</evidence>
<gene>
    <name evidence="9" type="primary">mqnC</name>
    <name evidence="9" type="ORF">GCM10011507_01620</name>
</gene>
<protein>
    <submittedName>
        <fullName evidence="9">Cyclic dehypoxanthine futalosine synthase</fullName>
    </submittedName>
</protein>
<dbReference type="Proteomes" id="UP000648801">
    <property type="component" value="Unassembled WGS sequence"/>
</dbReference>
<dbReference type="Pfam" id="PF04055">
    <property type="entry name" value="Radical_SAM"/>
    <property type="match status" value="1"/>
</dbReference>
<keyword evidence="10" id="KW-1185">Reference proteome</keyword>
<dbReference type="PANTHER" id="PTHR43076">
    <property type="entry name" value="FO SYNTHASE (COFH)"/>
    <property type="match status" value="1"/>
</dbReference>
<accession>A0A916RF22</accession>
<evidence type="ECO:0000259" key="8">
    <source>
        <dbReference type="Pfam" id="PF19288"/>
    </source>
</evidence>
<dbReference type="GO" id="GO:0046872">
    <property type="term" value="F:metal ion binding"/>
    <property type="evidence" value="ECO:0007669"/>
    <property type="project" value="UniProtKB-KW"/>
</dbReference>
<sequence length="307" mass="33119">MGISCEETLDCFKSDDLIGLGMEADAVRRRLHPEGVVSYTVCGRIDPRTSGESAILAEIGKAASMGASSITLCSERTETIEQMELLLRAIKSHFPSLWLHCFSAGEIQSLAQRSGLTLYDTIARLRDAGLDSIPGDVVSLDDATAGVLGETGSNGWFDVHRTAHRLGLPTTACMVFGQGETLEQRVSYLEALRGLQVQTGGFTAFSLRAFVPRAAGPRVIEEPTAVEYLKMLAISRMVLDNIANIEIDFGAQGLKVFETCLRFGGNDAGSLPIGGSAATAEQLRQVVRDAGFRPVERDLAYRTVFLN</sequence>
<comment type="caution">
    <text evidence="9">The sequence shown here is derived from an EMBL/GenBank/DDBJ whole genome shotgun (WGS) entry which is preliminary data.</text>
</comment>
<dbReference type="InterPro" id="IPR034405">
    <property type="entry name" value="F420"/>
</dbReference>
<dbReference type="Gene3D" id="3.20.20.70">
    <property type="entry name" value="Aldolase class I"/>
    <property type="match status" value="1"/>
</dbReference>
<comment type="cofactor">
    <cofactor evidence="1">
        <name>[4Fe-4S] cluster</name>
        <dbReference type="ChEBI" id="CHEBI:49883"/>
    </cofactor>
</comment>
<evidence type="ECO:0000256" key="2">
    <source>
        <dbReference type="ARBA" id="ARBA00022485"/>
    </source>
</evidence>
<organism evidence="9 10">
    <name type="scientific">Edaphobacter acidisoli</name>
    <dbReference type="NCBI Taxonomy" id="2040573"/>
    <lineage>
        <taxon>Bacteria</taxon>
        <taxon>Pseudomonadati</taxon>
        <taxon>Acidobacteriota</taxon>
        <taxon>Terriglobia</taxon>
        <taxon>Terriglobales</taxon>
        <taxon>Acidobacteriaceae</taxon>
        <taxon>Edaphobacter</taxon>
    </lineage>
</organism>